<keyword evidence="2" id="KW-0812">Transmembrane</keyword>
<dbReference type="AlphaFoldDB" id="A0A1L7XPE2"/>
<evidence type="ECO:0000256" key="1">
    <source>
        <dbReference type="SAM" id="MobiDB-lite"/>
    </source>
</evidence>
<protein>
    <recommendedName>
        <fullName evidence="3">NB-ARC domain-containing protein</fullName>
    </recommendedName>
</protein>
<feature type="region of interest" description="Disordered" evidence="1">
    <location>
        <begin position="1"/>
        <end position="26"/>
    </location>
</feature>
<dbReference type="SUPFAM" id="SSF48452">
    <property type="entry name" value="TPR-like"/>
    <property type="match status" value="3"/>
</dbReference>
<dbReference type="PANTHER" id="PTHR46082">
    <property type="entry name" value="ATP/GTP-BINDING PROTEIN-RELATED"/>
    <property type="match status" value="1"/>
</dbReference>
<dbReference type="InterPro" id="IPR002182">
    <property type="entry name" value="NB-ARC"/>
</dbReference>
<keyword evidence="2" id="KW-1133">Transmembrane helix</keyword>
<dbReference type="InterPro" id="IPR053137">
    <property type="entry name" value="NLR-like"/>
</dbReference>
<feature type="transmembrane region" description="Helical" evidence="2">
    <location>
        <begin position="53"/>
        <end position="72"/>
    </location>
</feature>
<feature type="domain" description="NB-ARC" evidence="3">
    <location>
        <begin position="149"/>
        <end position="317"/>
    </location>
</feature>
<dbReference type="GO" id="GO:0043531">
    <property type="term" value="F:ADP binding"/>
    <property type="evidence" value="ECO:0007669"/>
    <property type="project" value="InterPro"/>
</dbReference>
<dbReference type="InterPro" id="IPR027417">
    <property type="entry name" value="P-loop_NTPase"/>
</dbReference>
<dbReference type="Pfam" id="PF13424">
    <property type="entry name" value="TPR_12"/>
    <property type="match status" value="6"/>
</dbReference>
<proteinExistence type="predicted"/>
<sequence length="1055" mass="119363">MEAPEPSTASVPPAKLPPNTTNHAKDATVKDNEISIVRDRVATNYNSPNCSNASIVVGLVALLLGCAMAWWMSSDVQDTVLAIRESTEVINAGGDSIVSRNGYNSWGQLPGPATNDSKLNSSANSLTPPVWIVPFARNRDFVGREEILERLLKIILPSADKDVCQRTAIEGLGGVGKTQIALEAAFRIRDQHPDCSVFWVSAVDAMSFENAFREIGRQLQVKEIDRDEADAKLLVKNALSQSATSWLLIIDNADDLQLFGNADAMPSSDYLPFSPTGSILFTTRNHEAIVGLDIPPSNVIAVREMGRDEAIKLLQQNLEKSQIGDAEITNRLLDFLADLPLAIKQASAYMAKTGISNARYLEHCQSSDKNLVGLLSKEFEDQHGHKHQNMKNPVATTWLLSFQQISQENKLAAQYLHFMCFLAEKDIPASLLPPADDELDKEGAIKILKAYAFINERIGSSSFDIHHLVRLPMRNWLETEREVEICATSVLQRLADVFPWPEYENQGLWMRYLPHVLTVLGGRKDAGDEKDVRGLLPKVGRSLFLLRRYNDAVQIYWQEVKLKEKMLGIEHPGTLSGMNSLALMLQGQGKYEEAEAMHRQALRFREKVLGIEHPDTLTSMENLANVLYWQGKYEEAETMYRQKLKLTEKILGIEHPDTLTSMNYLAHALSAQEKYEEAEAMHRQTLRLRERVLGIEQPDTIYSRNNLASVLHIRGKYEEAEAMHRQDLRLMEKVLGTEHPDTLTSMYNLALVLYEQGKYEEAETIQRQTHALREKVLGTTHPSTLNNMGSLALILYSQGKYEEAEVMYRRTLKLMEKVLGIEHPDTLTSMSNLALVLDKQEKYEEAEAMDRQTLKLRERVLGIRHSDTLGSMINLATALHRQGKYEEAETVIRQTLKLVEKVLGTEHPKTLISMNNLAFVLYTQGRYEEAEAMNRRTLKLRENVLGIEHPDTRTSMDSLALVLLTRGKYEEAEAMHRQALRFREKVLGIEHPDTLTSMENLANVLERQGKYEDAEAMHRQMLELMENILGIEHPSTRRRRSNLADCLKAKDERGR</sequence>
<dbReference type="SMART" id="SM00028">
    <property type="entry name" value="TPR"/>
    <property type="match status" value="11"/>
</dbReference>
<evidence type="ECO:0000256" key="2">
    <source>
        <dbReference type="SAM" id="Phobius"/>
    </source>
</evidence>
<dbReference type="NCBIfam" id="NF040586">
    <property type="entry name" value="FxSxx_TPR"/>
    <property type="match status" value="1"/>
</dbReference>
<evidence type="ECO:0000259" key="3">
    <source>
        <dbReference type="Pfam" id="PF00931"/>
    </source>
</evidence>
<evidence type="ECO:0000313" key="5">
    <source>
        <dbReference type="Proteomes" id="UP000184330"/>
    </source>
</evidence>
<keyword evidence="5" id="KW-1185">Reference proteome</keyword>
<gene>
    <name evidence="4" type="ORF">PAC_16697</name>
</gene>
<dbReference type="Proteomes" id="UP000184330">
    <property type="component" value="Unassembled WGS sequence"/>
</dbReference>
<dbReference type="OrthoDB" id="626167at2759"/>
<dbReference type="PRINTS" id="PR00381">
    <property type="entry name" value="KINESINLIGHT"/>
</dbReference>
<name>A0A1L7XPE2_9HELO</name>
<dbReference type="InterPro" id="IPR019734">
    <property type="entry name" value="TPR_rpt"/>
</dbReference>
<reference evidence="4 5" key="1">
    <citation type="submission" date="2016-03" db="EMBL/GenBank/DDBJ databases">
        <authorList>
            <person name="Ploux O."/>
        </authorList>
    </citation>
    <scope>NUCLEOTIDE SEQUENCE [LARGE SCALE GENOMIC DNA]</scope>
    <source>
        <strain evidence="4 5">UAMH 11012</strain>
    </source>
</reference>
<accession>A0A1L7XPE2</accession>
<dbReference type="Pfam" id="PF00931">
    <property type="entry name" value="NB-ARC"/>
    <property type="match status" value="1"/>
</dbReference>
<evidence type="ECO:0000313" key="4">
    <source>
        <dbReference type="EMBL" id="CZR66796.1"/>
    </source>
</evidence>
<dbReference type="Gene3D" id="3.40.50.300">
    <property type="entry name" value="P-loop containing nucleotide triphosphate hydrolases"/>
    <property type="match status" value="1"/>
</dbReference>
<dbReference type="SUPFAM" id="SSF52540">
    <property type="entry name" value="P-loop containing nucleoside triphosphate hydrolases"/>
    <property type="match status" value="1"/>
</dbReference>
<dbReference type="Gene3D" id="1.25.40.10">
    <property type="entry name" value="Tetratricopeptide repeat domain"/>
    <property type="match status" value="3"/>
</dbReference>
<dbReference type="EMBL" id="FJOG01000039">
    <property type="protein sequence ID" value="CZR66796.1"/>
    <property type="molecule type" value="Genomic_DNA"/>
</dbReference>
<dbReference type="STRING" id="576137.A0A1L7XPE2"/>
<organism evidence="4 5">
    <name type="scientific">Phialocephala subalpina</name>
    <dbReference type="NCBI Taxonomy" id="576137"/>
    <lineage>
        <taxon>Eukaryota</taxon>
        <taxon>Fungi</taxon>
        <taxon>Dikarya</taxon>
        <taxon>Ascomycota</taxon>
        <taxon>Pezizomycotina</taxon>
        <taxon>Leotiomycetes</taxon>
        <taxon>Helotiales</taxon>
        <taxon>Mollisiaceae</taxon>
        <taxon>Phialocephala</taxon>
        <taxon>Phialocephala fortinii species complex</taxon>
    </lineage>
</organism>
<keyword evidence="2" id="KW-0472">Membrane</keyword>
<dbReference type="InterPro" id="IPR011990">
    <property type="entry name" value="TPR-like_helical_dom_sf"/>
</dbReference>
<dbReference type="PANTHER" id="PTHR46082:SF6">
    <property type="entry name" value="AAA+ ATPASE DOMAIN-CONTAINING PROTEIN-RELATED"/>
    <property type="match status" value="1"/>
</dbReference>